<reference evidence="3 4" key="1">
    <citation type="journal article" date="2022" name="Nat. Genet.">
        <title>Improved pea reference genome and pan-genome highlight genomic features and evolutionary characteristics.</title>
        <authorList>
            <person name="Yang T."/>
            <person name="Liu R."/>
            <person name="Luo Y."/>
            <person name="Hu S."/>
            <person name="Wang D."/>
            <person name="Wang C."/>
            <person name="Pandey M.K."/>
            <person name="Ge S."/>
            <person name="Xu Q."/>
            <person name="Li N."/>
            <person name="Li G."/>
            <person name="Huang Y."/>
            <person name="Saxena R.K."/>
            <person name="Ji Y."/>
            <person name="Li M."/>
            <person name="Yan X."/>
            <person name="He Y."/>
            <person name="Liu Y."/>
            <person name="Wang X."/>
            <person name="Xiang C."/>
            <person name="Varshney R.K."/>
            <person name="Ding H."/>
            <person name="Gao S."/>
            <person name="Zong X."/>
        </authorList>
    </citation>
    <scope>NUCLEOTIDE SEQUENCE [LARGE SCALE GENOMIC DNA]</scope>
    <source>
        <strain evidence="3 4">cv. Zhongwan 6</strain>
    </source>
</reference>
<protein>
    <recommendedName>
        <fullName evidence="2">RRM domain-containing protein</fullName>
    </recommendedName>
</protein>
<gene>
    <name evidence="3" type="ORF">KIW84_032481</name>
</gene>
<dbReference type="InterPro" id="IPR001810">
    <property type="entry name" value="F-box_dom"/>
</dbReference>
<feature type="domain" description="RRM" evidence="2">
    <location>
        <begin position="212"/>
        <end position="289"/>
    </location>
</feature>
<evidence type="ECO:0000256" key="1">
    <source>
        <dbReference type="PROSITE-ProRule" id="PRU00176"/>
    </source>
</evidence>
<evidence type="ECO:0000313" key="3">
    <source>
        <dbReference type="EMBL" id="KAI5427065.1"/>
    </source>
</evidence>
<dbReference type="Proteomes" id="UP001058974">
    <property type="component" value="Chromosome 3"/>
</dbReference>
<dbReference type="Gramene" id="Psat03G0248100-T1">
    <property type="protein sequence ID" value="KAI5427065.1"/>
    <property type="gene ID" value="KIW84_032481"/>
</dbReference>
<dbReference type="InterPro" id="IPR012677">
    <property type="entry name" value="Nucleotide-bd_a/b_plait_sf"/>
</dbReference>
<dbReference type="Gene3D" id="3.80.10.10">
    <property type="entry name" value="Ribonuclease Inhibitor"/>
    <property type="match status" value="1"/>
</dbReference>
<dbReference type="InterPro" id="IPR032675">
    <property type="entry name" value="LRR_dom_sf"/>
</dbReference>
<dbReference type="CDD" id="cd00590">
    <property type="entry name" value="RRM_SF"/>
    <property type="match status" value="1"/>
</dbReference>
<dbReference type="InterPro" id="IPR005135">
    <property type="entry name" value="Endo/exonuclease/phosphatase"/>
</dbReference>
<dbReference type="Pfam" id="PF00076">
    <property type="entry name" value="RRM_1"/>
    <property type="match status" value="1"/>
</dbReference>
<evidence type="ECO:0000313" key="4">
    <source>
        <dbReference type="Proteomes" id="UP001058974"/>
    </source>
</evidence>
<dbReference type="PANTHER" id="PTHR34145">
    <property type="entry name" value="OS02G0105600 PROTEIN"/>
    <property type="match status" value="1"/>
</dbReference>
<comment type="caution">
    <text evidence="3">The sequence shown here is derived from an EMBL/GenBank/DDBJ whole genome shotgun (WGS) entry which is preliminary data.</text>
</comment>
<evidence type="ECO:0000259" key="2">
    <source>
        <dbReference type="PROSITE" id="PS50102"/>
    </source>
</evidence>
<dbReference type="SUPFAM" id="SSF56219">
    <property type="entry name" value="DNase I-like"/>
    <property type="match status" value="1"/>
</dbReference>
<dbReference type="GO" id="GO:0003824">
    <property type="term" value="F:catalytic activity"/>
    <property type="evidence" value="ECO:0007669"/>
    <property type="project" value="InterPro"/>
</dbReference>
<keyword evidence="1" id="KW-0694">RNA-binding</keyword>
<dbReference type="InterPro" id="IPR036047">
    <property type="entry name" value="F-box-like_dom_sf"/>
</dbReference>
<sequence length="2195" mass="246212">MLHYEHATISSIRVKFPLGDEHSDVIDRLISEGIAKGVKHIQLLFSHQTNHTNLNLEFKPYRFPFTLLSNTDSLTYLHLENCLLVASMDFSGLKNLTTLVLQQIVVKQDLLESLFSNCIHLADFTLDNCELCYYFKIITPTNFRSPIRKMGGERKSKLGLGEKNLGVSSLDAAAGEQLEEGEWTPVNRRRGGVSNRRWDNVRTGFGRRGEITSFFFSSIPDSYKARDLHEVFSRFGEVDEVVIPLKKDIRGKRYGFVRFFNVIDSRRLACKLDNIFVENVKLQVNIPRFSRISNSVDTIRNQNRVGRIGRVEKSSVGGGERRKSRVGGGEQRNGFSTRFVDSFAKVVIGGNKEVIMASVVRNNEVGSEQLVGVPGKVFGCNEATAVTKVVQKSVEVKRDVAVEEVLNSEAGKVNDSCLEALDYYTVVDRDNPMLLKAYVGLVRMPGMAYSMQNIVQSEGFFDFSIKPLGPNLCLFEDVEEGAVKVFIDEGHKWWRKWFKSIDRWKPGHVDEERLMWVRCVGIPCHAWSVDFFGAFAGLFGSFVRADLNTASRKVLDSARLLVRTRSKRWFNELVQVKINGLVFAISVVEEVGRVAGDAAETGSIIAANEELSEGDCDSDEEGSDNHHLFEEDELILRENFEQPFGNRPAVRSASGAFSGEVHLQSRNAVQDGGYLLDSVAKQTGGDGNRSMDSIGCRSGTATHSVGGVGRGHTHLVSQAGRKALDSGTKVWGSFGYGVNVDADTVVKESEQTVSLIPESAGSCVRVHGGSSCLGVGVKGIVGDSAEQVSGESVSRPDDGLAGGKAAVGRYASVVQGVDFSRSGEHLLDSEATLSGTVRGLKLLVGGQRLINSKVSMKESLMAARNSGDRGSYIDGSATLSELPVARLRLNSIQIANGKYEGVGQYRASSESVEDSVCVEPVDADEVNSGVARNIWHRAKCLGLTGGGPERLQIEAIKVRELADKCVVNSVDAKSIHADVCFIQETKIHAIDGISLDSFWIDSTAEWSSKWAVGRSGGILTVWKKNSFSLVASFVGEGFLGIHVLWSGINLFLVNVYSSCFIEKKRVFWARLVEFKSKFPEGLWCVGGDFNSVRVKAERKGISNYFNIKEAEDFEGFISSMNLVDVPMINKKFTWYNLDGSACSRLDRFLLSEKLLALWGVGGTVVGDRSISDHCPIWLNCKFVDWGPKPFKFFKGWCEHEDFIPLVSDTWINTRRRGKASFILKEKLLAVKSKLKSWNKEVFGLLDLNVEKAVGALNSLDLVVADLAEDGIVDSVRSNREIATKEVWNSLLLRENFLHQKARCNWIRLGDSNSKFFHSVMKGRFRRNNIVSLVTSRGRLEGVEEIKSEIFNHFKSRFTEPMEDRPTLDGLIFNVLSVEDRELLEAPFQVDEIKEIVWLSDCDKSPGPDGFPLGFLKKCWNFVKEDVVNFVQEFYVRGVLPRSATASFLALIPKAPKCVVDDIIKIQRNFLWGMVVVEVEKCVGYGSGLQSLCDVVSKPVLSTYSLWWRDVRLVCGTPFGGQDWFCDSISCKLGRGNSFLAWKHCWLGTLSLKLLFPRLFEVCSFPNALVFNCGLWENEGWRWNVGVDSNLLVGELLEDWKELTEILKDVKPCLKEDDKLIWWRDVEGFSVRNAFKRLYSLNAGNHIGSEFRRCELQRLWKAFIPCKVKLFGWRWILGALPTRKELSHRGVISGVEGSYCPLCELEEESIGHLFLKCCKVKTIWKDVLSWFGVVFDDILDLSDRGTIVTGEDVLLFLSNSLDGKMKSSFFAFIWPLIAATTMDSDLPDSILSFIFNKLSFKDRVKTSLLSKHWLQEWRFSSTTHLNFDLYNTPATDKSQFTARLDQFMLHYEHATISSIRVKFPLGDEHSDVIDRLISEGIAKGVKHIQLLFSHQTNHTNLNLEFKPYRFPFTLLSNTDSLTYLHLENCLLVASMDFSGLKNLTTLVLQQIVVKQDLLESLFSNCIHLADFTLDNCELCYYFKIITPTLVHLKIANCRCIFMTEMDIIAPNLSSLEYSFNGEKIPFLNIEAHALSHFSYKGLLIGFIDDDMSCLKNLTTIVLDGIHHDFSKLIPSYLFNQCLQLVNVTLKNCSLAGEIYITSSKLRHLNMIDCGSEISAPYMIYIDAKNLSSFEYSGVITRKISIMAPKLLEIFLNASVKHKYSGHPTTAPKLLKVFWNAAAVREENRQIKRLCQF</sequence>
<dbReference type="PROSITE" id="PS50102">
    <property type="entry name" value="RRM"/>
    <property type="match status" value="1"/>
</dbReference>
<dbReference type="Pfam" id="PF23622">
    <property type="entry name" value="LRR_At1g61320_AtMIF1"/>
    <property type="match status" value="2"/>
</dbReference>
<dbReference type="InterPro" id="IPR036691">
    <property type="entry name" value="Endo/exonu/phosph_ase_sf"/>
</dbReference>
<dbReference type="Gene3D" id="3.60.10.10">
    <property type="entry name" value="Endonuclease/exonuclease/phosphatase"/>
    <property type="match status" value="1"/>
</dbReference>
<dbReference type="Gene3D" id="3.30.70.330">
    <property type="match status" value="1"/>
</dbReference>
<dbReference type="InterPro" id="IPR055357">
    <property type="entry name" value="LRR_At1g61320_AtMIF1"/>
</dbReference>
<dbReference type="SUPFAM" id="SSF54928">
    <property type="entry name" value="RNA-binding domain, RBD"/>
    <property type="match status" value="1"/>
</dbReference>
<organism evidence="3 4">
    <name type="scientific">Pisum sativum</name>
    <name type="common">Garden pea</name>
    <name type="synonym">Lathyrus oleraceus</name>
    <dbReference type="NCBI Taxonomy" id="3888"/>
    <lineage>
        <taxon>Eukaryota</taxon>
        <taxon>Viridiplantae</taxon>
        <taxon>Streptophyta</taxon>
        <taxon>Embryophyta</taxon>
        <taxon>Tracheophyta</taxon>
        <taxon>Spermatophyta</taxon>
        <taxon>Magnoliopsida</taxon>
        <taxon>eudicotyledons</taxon>
        <taxon>Gunneridae</taxon>
        <taxon>Pentapetalae</taxon>
        <taxon>rosids</taxon>
        <taxon>fabids</taxon>
        <taxon>Fabales</taxon>
        <taxon>Fabaceae</taxon>
        <taxon>Papilionoideae</taxon>
        <taxon>50 kb inversion clade</taxon>
        <taxon>NPAAA clade</taxon>
        <taxon>Hologalegina</taxon>
        <taxon>IRL clade</taxon>
        <taxon>Fabeae</taxon>
        <taxon>Lathyrus</taxon>
    </lineage>
</organism>
<dbReference type="SUPFAM" id="SSF52058">
    <property type="entry name" value="L domain-like"/>
    <property type="match status" value="2"/>
</dbReference>
<dbReference type="SUPFAM" id="SSF81383">
    <property type="entry name" value="F-box domain"/>
    <property type="match status" value="1"/>
</dbReference>
<dbReference type="InterPro" id="IPR000504">
    <property type="entry name" value="RRM_dom"/>
</dbReference>
<accession>A0A9D4XY28</accession>
<name>A0A9D4XY28_PEA</name>
<dbReference type="InterPro" id="IPR026960">
    <property type="entry name" value="RVT-Znf"/>
</dbReference>
<dbReference type="InterPro" id="IPR053772">
    <property type="entry name" value="At1g61320/At1g61330-like"/>
</dbReference>
<dbReference type="Pfam" id="PF03372">
    <property type="entry name" value="Exo_endo_phos"/>
    <property type="match status" value="1"/>
</dbReference>
<dbReference type="EMBL" id="JAMSHJ010000003">
    <property type="protein sequence ID" value="KAI5427065.1"/>
    <property type="molecule type" value="Genomic_DNA"/>
</dbReference>
<dbReference type="PANTHER" id="PTHR34145:SF28">
    <property type="entry name" value="F-BOX DOMAIN-CONTAINING PROTEIN"/>
    <property type="match status" value="1"/>
</dbReference>
<dbReference type="Pfam" id="PF13966">
    <property type="entry name" value="zf-RVT"/>
    <property type="match status" value="1"/>
</dbReference>
<keyword evidence="4" id="KW-1185">Reference proteome</keyword>
<dbReference type="InterPro" id="IPR035979">
    <property type="entry name" value="RBD_domain_sf"/>
</dbReference>
<dbReference type="SMART" id="SM00360">
    <property type="entry name" value="RRM"/>
    <property type="match status" value="1"/>
</dbReference>
<dbReference type="Pfam" id="PF00646">
    <property type="entry name" value="F-box"/>
    <property type="match status" value="1"/>
</dbReference>
<proteinExistence type="predicted"/>
<dbReference type="GO" id="GO:0003723">
    <property type="term" value="F:RNA binding"/>
    <property type="evidence" value="ECO:0007669"/>
    <property type="project" value="UniProtKB-UniRule"/>
</dbReference>